<evidence type="ECO:0000313" key="1">
    <source>
        <dbReference type="EMBL" id="CUO84573.1"/>
    </source>
</evidence>
<dbReference type="Proteomes" id="UP000095746">
    <property type="component" value="Unassembled WGS sequence"/>
</dbReference>
<protein>
    <submittedName>
        <fullName evidence="1">Uncharacterized protein</fullName>
    </submittedName>
</protein>
<reference evidence="1 2" key="1">
    <citation type="submission" date="2015-09" db="EMBL/GenBank/DDBJ databases">
        <authorList>
            <consortium name="Pathogen Informatics"/>
        </authorList>
    </citation>
    <scope>NUCLEOTIDE SEQUENCE [LARGE SCALE GENOMIC DNA]</scope>
    <source>
        <strain evidence="1 2">2789STDY5608854</strain>
    </source>
</reference>
<proteinExistence type="predicted"/>
<evidence type="ECO:0000313" key="2">
    <source>
        <dbReference type="Proteomes" id="UP000095746"/>
    </source>
</evidence>
<sequence length="113" mass="11602">MGLHEGYEFRNVISQGGAEVDQGLPAAGALGLILALDRLLLGGCPVQQGQAQHSAGGPALLGRLSGLTVLPALLRRADGHLSVLADGERVALLQREGVLAACHNHGPHGILHD</sequence>
<organism evidence="1 2">
    <name type="scientific">Flavonifractor plautii</name>
    <name type="common">Fusobacterium plautii</name>
    <dbReference type="NCBI Taxonomy" id="292800"/>
    <lineage>
        <taxon>Bacteria</taxon>
        <taxon>Bacillati</taxon>
        <taxon>Bacillota</taxon>
        <taxon>Clostridia</taxon>
        <taxon>Eubacteriales</taxon>
        <taxon>Oscillospiraceae</taxon>
        <taxon>Flavonifractor</taxon>
    </lineage>
</organism>
<name>A0A174IBJ9_FLAPL</name>
<accession>A0A174IBJ9</accession>
<gene>
    <name evidence="1" type="ORF">ERS852411_02261</name>
</gene>
<dbReference type="EMBL" id="CYZT01000186">
    <property type="protein sequence ID" value="CUO84573.1"/>
    <property type="molecule type" value="Genomic_DNA"/>
</dbReference>
<dbReference type="AlphaFoldDB" id="A0A174IBJ9"/>